<evidence type="ECO:0000256" key="1">
    <source>
        <dbReference type="ARBA" id="ARBA00004123"/>
    </source>
</evidence>
<feature type="region of interest" description="Disordered" evidence="7">
    <location>
        <begin position="114"/>
        <end position="168"/>
    </location>
</feature>
<accession>A0A0K9PM22</accession>
<dbReference type="Gene3D" id="1.10.10.60">
    <property type="entry name" value="Homeodomain-like"/>
    <property type="match status" value="2"/>
</dbReference>
<dbReference type="Pfam" id="PF00249">
    <property type="entry name" value="Myb_DNA-binding"/>
    <property type="match status" value="2"/>
</dbReference>
<keyword evidence="6" id="KW-0539">Nucleus</keyword>
<dbReference type="FunFam" id="1.10.10.60:FF:000001">
    <property type="entry name" value="MYB-related transcription factor"/>
    <property type="match status" value="1"/>
</dbReference>
<comment type="subcellular location">
    <subcellularLocation>
        <location evidence="1">Nucleus</location>
    </subcellularLocation>
</comment>
<proteinExistence type="predicted"/>
<dbReference type="OrthoDB" id="2143914at2759"/>
<name>A0A0K9PM22_ZOSMR</name>
<keyword evidence="2" id="KW-0677">Repeat</keyword>
<keyword evidence="4" id="KW-0238">DNA-binding</keyword>
<feature type="domain" description="Myb-like" evidence="8">
    <location>
        <begin position="9"/>
        <end position="61"/>
    </location>
</feature>
<dbReference type="CDD" id="cd00167">
    <property type="entry name" value="SANT"/>
    <property type="match status" value="2"/>
</dbReference>
<protein>
    <submittedName>
        <fullName evidence="10">Transcription repressor MYB4</fullName>
    </submittedName>
</protein>
<evidence type="ECO:0000256" key="5">
    <source>
        <dbReference type="ARBA" id="ARBA00023163"/>
    </source>
</evidence>
<dbReference type="GO" id="GO:0005634">
    <property type="term" value="C:nucleus"/>
    <property type="evidence" value="ECO:0000318"/>
    <property type="project" value="GO_Central"/>
</dbReference>
<evidence type="ECO:0000256" key="6">
    <source>
        <dbReference type="ARBA" id="ARBA00023242"/>
    </source>
</evidence>
<reference evidence="11" key="1">
    <citation type="journal article" date="2016" name="Nature">
        <title>The genome of the seagrass Zostera marina reveals angiosperm adaptation to the sea.</title>
        <authorList>
            <person name="Olsen J.L."/>
            <person name="Rouze P."/>
            <person name="Verhelst B."/>
            <person name="Lin Y.-C."/>
            <person name="Bayer T."/>
            <person name="Collen J."/>
            <person name="Dattolo E."/>
            <person name="De Paoli E."/>
            <person name="Dittami S."/>
            <person name="Maumus F."/>
            <person name="Michel G."/>
            <person name="Kersting A."/>
            <person name="Lauritano C."/>
            <person name="Lohaus R."/>
            <person name="Toepel M."/>
            <person name="Tonon T."/>
            <person name="Vanneste K."/>
            <person name="Amirebrahimi M."/>
            <person name="Brakel J."/>
            <person name="Bostroem C."/>
            <person name="Chovatia M."/>
            <person name="Grimwood J."/>
            <person name="Jenkins J.W."/>
            <person name="Jueterbock A."/>
            <person name="Mraz A."/>
            <person name="Stam W.T."/>
            <person name="Tice H."/>
            <person name="Bornberg-Bauer E."/>
            <person name="Green P.J."/>
            <person name="Pearson G.A."/>
            <person name="Procaccini G."/>
            <person name="Duarte C.M."/>
            <person name="Schmutz J."/>
            <person name="Reusch T.B.H."/>
            <person name="Van de Peer Y."/>
        </authorList>
    </citation>
    <scope>NUCLEOTIDE SEQUENCE [LARGE SCALE GENOMIC DNA]</scope>
    <source>
        <strain evidence="11">cv. Finnish</strain>
    </source>
</reference>
<feature type="domain" description="Myb-like" evidence="8">
    <location>
        <begin position="62"/>
        <end position="112"/>
    </location>
</feature>
<sequence>MGRAPCCDKVGMKKGKWAAEEDAKLISYIRDNGEGSWRSLPKKAGLLRCGKSCRLRWINYLKDDLKRGNISSEEESTIIRLQAELGNRWSSIANNLPGRTDNEIKNHWNSHLRRRIESEMNKDGPPPVKKKRGRKPKPRPTVEKSESREIKSPANSTITNKTESVPSMQQEGDGVLFLDFDVEKFLMDEDLWNDVNTDIHVTDTDSHNNYNNVRDGNELVGSPVPPTAFSAAAEVDGVLNWDDCNLTDLDVLNFEPSGFQWGDDQDDYLNLDWWLNSDLCSFDL</sequence>
<keyword evidence="5" id="KW-0804">Transcription</keyword>
<evidence type="ECO:0000313" key="10">
    <source>
        <dbReference type="EMBL" id="KMZ70014.1"/>
    </source>
</evidence>
<evidence type="ECO:0000313" key="11">
    <source>
        <dbReference type="Proteomes" id="UP000036987"/>
    </source>
</evidence>
<evidence type="ECO:0000256" key="3">
    <source>
        <dbReference type="ARBA" id="ARBA00023015"/>
    </source>
</evidence>
<dbReference type="GO" id="GO:0006355">
    <property type="term" value="P:regulation of DNA-templated transcription"/>
    <property type="evidence" value="ECO:0000318"/>
    <property type="project" value="GO_Central"/>
</dbReference>
<feature type="domain" description="HTH myb-type" evidence="9">
    <location>
        <begin position="9"/>
        <end position="61"/>
    </location>
</feature>
<dbReference type="SUPFAM" id="SSF46689">
    <property type="entry name" value="Homeodomain-like"/>
    <property type="match status" value="1"/>
</dbReference>
<dbReference type="InterPro" id="IPR001005">
    <property type="entry name" value="SANT/Myb"/>
</dbReference>
<evidence type="ECO:0000259" key="9">
    <source>
        <dbReference type="PROSITE" id="PS51294"/>
    </source>
</evidence>
<dbReference type="InterPro" id="IPR017930">
    <property type="entry name" value="Myb_dom"/>
</dbReference>
<evidence type="ECO:0000256" key="7">
    <source>
        <dbReference type="SAM" id="MobiDB-lite"/>
    </source>
</evidence>
<evidence type="ECO:0000259" key="8">
    <source>
        <dbReference type="PROSITE" id="PS50090"/>
    </source>
</evidence>
<feature type="compositionally biased region" description="Basic residues" evidence="7">
    <location>
        <begin position="128"/>
        <end position="138"/>
    </location>
</feature>
<dbReference type="AlphaFoldDB" id="A0A0K9PM22"/>
<evidence type="ECO:0000256" key="4">
    <source>
        <dbReference type="ARBA" id="ARBA00023125"/>
    </source>
</evidence>
<feature type="compositionally biased region" description="Polar residues" evidence="7">
    <location>
        <begin position="153"/>
        <end position="168"/>
    </location>
</feature>
<gene>
    <name evidence="10" type="ORF">ZOSMA_200G00190</name>
</gene>
<dbReference type="PROSITE" id="PS51294">
    <property type="entry name" value="HTH_MYB"/>
    <property type="match status" value="2"/>
</dbReference>
<comment type="caution">
    <text evidence="10">The sequence shown here is derived from an EMBL/GenBank/DDBJ whole genome shotgun (WGS) entry which is preliminary data.</text>
</comment>
<feature type="compositionally biased region" description="Basic and acidic residues" evidence="7">
    <location>
        <begin position="140"/>
        <end position="151"/>
    </location>
</feature>
<organism evidence="10 11">
    <name type="scientific">Zostera marina</name>
    <name type="common">Eelgrass</name>
    <dbReference type="NCBI Taxonomy" id="29655"/>
    <lineage>
        <taxon>Eukaryota</taxon>
        <taxon>Viridiplantae</taxon>
        <taxon>Streptophyta</taxon>
        <taxon>Embryophyta</taxon>
        <taxon>Tracheophyta</taxon>
        <taxon>Spermatophyta</taxon>
        <taxon>Magnoliopsida</taxon>
        <taxon>Liliopsida</taxon>
        <taxon>Zosteraceae</taxon>
        <taxon>Zostera</taxon>
    </lineage>
</organism>
<dbReference type="SMART" id="SM00717">
    <property type="entry name" value="SANT"/>
    <property type="match status" value="2"/>
</dbReference>
<evidence type="ECO:0000256" key="2">
    <source>
        <dbReference type="ARBA" id="ARBA00022737"/>
    </source>
</evidence>
<keyword evidence="11" id="KW-1185">Reference proteome</keyword>
<dbReference type="PANTHER" id="PTHR47999">
    <property type="entry name" value="TRANSCRIPTION FACTOR MYB8-RELATED-RELATED"/>
    <property type="match status" value="1"/>
</dbReference>
<dbReference type="Proteomes" id="UP000036987">
    <property type="component" value="Unassembled WGS sequence"/>
</dbReference>
<dbReference type="GO" id="GO:0000987">
    <property type="term" value="F:cis-regulatory region sequence-specific DNA binding"/>
    <property type="evidence" value="ECO:0000318"/>
    <property type="project" value="GO_Central"/>
</dbReference>
<dbReference type="PROSITE" id="PS50090">
    <property type="entry name" value="MYB_LIKE"/>
    <property type="match status" value="2"/>
</dbReference>
<dbReference type="InterPro" id="IPR015495">
    <property type="entry name" value="Myb_TF_plants"/>
</dbReference>
<dbReference type="InterPro" id="IPR009057">
    <property type="entry name" value="Homeodomain-like_sf"/>
</dbReference>
<dbReference type="PANTHER" id="PTHR47999:SF6">
    <property type="entry name" value="MYB-RELATED PROTEIN P"/>
    <property type="match status" value="1"/>
</dbReference>
<dbReference type="EMBL" id="LFYR01000731">
    <property type="protein sequence ID" value="KMZ70014.1"/>
    <property type="molecule type" value="Genomic_DNA"/>
</dbReference>
<feature type="domain" description="HTH myb-type" evidence="9">
    <location>
        <begin position="62"/>
        <end position="116"/>
    </location>
</feature>
<keyword evidence="3" id="KW-0805">Transcription regulation</keyword>